<dbReference type="RefSeq" id="WP_344334041.1">
    <property type="nucleotide sequence ID" value="NZ_BAAAKJ010000152.1"/>
</dbReference>
<gene>
    <name evidence="6" type="ORF">GCM10009639_29110</name>
</gene>
<evidence type="ECO:0000259" key="5">
    <source>
        <dbReference type="Pfam" id="PF00296"/>
    </source>
</evidence>
<dbReference type="SUPFAM" id="SSF51679">
    <property type="entry name" value="Bacterial luciferase-like"/>
    <property type="match status" value="1"/>
</dbReference>
<dbReference type="PANTHER" id="PTHR42847">
    <property type="entry name" value="ALKANESULFONATE MONOOXYGENASE"/>
    <property type="match status" value="1"/>
</dbReference>
<dbReference type="PANTHER" id="PTHR42847:SF4">
    <property type="entry name" value="ALKANESULFONATE MONOOXYGENASE-RELATED"/>
    <property type="match status" value="1"/>
</dbReference>
<protein>
    <submittedName>
        <fullName evidence="6">TIGR03619 family F420-dependent LLM class oxidoreductase</fullName>
    </submittedName>
</protein>
<comment type="caution">
    <text evidence="6">The sequence shown here is derived from an EMBL/GenBank/DDBJ whole genome shotgun (WGS) entry which is preliminary data.</text>
</comment>
<evidence type="ECO:0000313" key="6">
    <source>
        <dbReference type="EMBL" id="GAA1394690.1"/>
    </source>
</evidence>
<accession>A0ABN1Y0P8</accession>
<organism evidence="6 7">
    <name type="scientific">Kitasatospora putterlickiae</name>
    <dbReference type="NCBI Taxonomy" id="221725"/>
    <lineage>
        <taxon>Bacteria</taxon>
        <taxon>Bacillati</taxon>
        <taxon>Actinomycetota</taxon>
        <taxon>Actinomycetes</taxon>
        <taxon>Kitasatosporales</taxon>
        <taxon>Streptomycetaceae</taxon>
        <taxon>Kitasatospora</taxon>
    </lineage>
</organism>
<dbReference type="InterPro" id="IPR036661">
    <property type="entry name" value="Luciferase-like_sf"/>
</dbReference>
<evidence type="ECO:0000313" key="7">
    <source>
        <dbReference type="Proteomes" id="UP001499863"/>
    </source>
</evidence>
<evidence type="ECO:0000256" key="2">
    <source>
        <dbReference type="ARBA" id="ARBA00022643"/>
    </source>
</evidence>
<keyword evidence="4" id="KW-0503">Monooxygenase</keyword>
<dbReference type="InterPro" id="IPR019921">
    <property type="entry name" value="Lucif-like_OxRdtase_Rv2161c"/>
</dbReference>
<feature type="domain" description="Luciferase-like" evidence="5">
    <location>
        <begin position="15"/>
        <end position="248"/>
    </location>
</feature>
<dbReference type="EMBL" id="BAAAKJ010000152">
    <property type="protein sequence ID" value="GAA1394690.1"/>
    <property type="molecule type" value="Genomic_DNA"/>
</dbReference>
<dbReference type="Pfam" id="PF00296">
    <property type="entry name" value="Bac_luciferase"/>
    <property type="match status" value="1"/>
</dbReference>
<dbReference type="InterPro" id="IPR011251">
    <property type="entry name" value="Luciferase-like_dom"/>
</dbReference>
<proteinExistence type="predicted"/>
<dbReference type="Gene3D" id="3.20.20.30">
    <property type="entry name" value="Luciferase-like domain"/>
    <property type="match status" value="1"/>
</dbReference>
<keyword evidence="1" id="KW-0285">Flavoprotein</keyword>
<name>A0ABN1Y0P8_9ACTN</name>
<keyword evidence="2" id="KW-0288">FMN</keyword>
<evidence type="ECO:0000256" key="3">
    <source>
        <dbReference type="ARBA" id="ARBA00023002"/>
    </source>
</evidence>
<keyword evidence="3" id="KW-0560">Oxidoreductase</keyword>
<evidence type="ECO:0000256" key="4">
    <source>
        <dbReference type="ARBA" id="ARBA00023033"/>
    </source>
</evidence>
<evidence type="ECO:0000256" key="1">
    <source>
        <dbReference type="ARBA" id="ARBA00022630"/>
    </source>
</evidence>
<dbReference type="Proteomes" id="UP001499863">
    <property type="component" value="Unassembled WGS sequence"/>
</dbReference>
<keyword evidence="7" id="KW-1185">Reference proteome</keyword>
<reference evidence="6 7" key="1">
    <citation type="journal article" date="2019" name="Int. J. Syst. Evol. Microbiol.">
        <title>The Global Catalogue of Microorganisms (GCM) 10K type strain sequencing project: providing services to taxonomists for standard genome sequencing and annotation.</title>
        <authorList>
            <consortium name="The Broad Institute Genomics Platform"/>
            <consortium name="The Broad Institute Genome Sequencing Center for Infectious Disease"/>
            <person name="Wu L."/>
            <person name="Ma J."/>
        </authorList>
    </citation>
    <scope>NUCLEOTIDE SEQUENCE [LARGE SCALE GENOMIC DNA]</scope>
    <source>
        <strain evidence="6 7">JCM 12393</strain>
    </source>
</reference>
<dbReference type="NCBIfam" id="TIGR03619">
    <property type="entry name" value="F420_Rv2161c"/>
    <property type="match status" value="1"/>
</dbReference>
<sequence>MPIGLALPQYGAFADPALTARVAAGAEAIGYDHLWTGDRLLVPNDPRSRYPGGDGTTPAEYRAFLDPLTLLTVAAGATGRARLGTSTLNALWQPPALLARTLTTIDRVSGGRLDVGIGLGWSRDEYQAVGVPWEGKAARLEETLDVLEAVWAGGEDVRHTGALWTVPPSTVLTLPVQRPRPPVLLGGFGPAALERVGRRADGWLGVALPLPALRGIRRLLHDAARAAGRDPRALRLVLRANPVVTAAPVPVEQVPRRGTVEQIADYFAAAIREFDAEPLLDPHLSAHSADEFLALAREFHDALAG</sequence>
<dbReference type="InterPro" id="IPR050172">
    <property type="entry name" value="SsuD_RutA_monooxygenase"/>
</dbReference>